<dbReference type="GO" id="GO:0008408">
    <property type="term" value="F:3'-5' exonuclease activity"/>
    <property type="evidence" value="ECO:0007669"/>
    <property type="project" value="InterPro"/>
</dbReference>
<dbReference type="InterPro" id="IPR001098">
    <property type="entry name" value="DNA-dir_DNA_pol_A_palm_dom"/>
</dbReference>
<feature type="domain" description="DNA-directed DNA polymerase family A palm" evidence="6">
    <location>
        <begin position="458"/>
        <end position="577"/>
    </location>
</feature>
<keyword evidence="4" id="KW-0235">DNA replication</keyword>
<dbReference type="EC" id="2.7.7.7" evidence="2"/>
<dbReference type="GO" id="GO:0006261">
    <property type="term" value="P:DNA-templated DNA replication"/>
    <property type="evidence" value="ECO:0007669"/>
    <property type="project" value="InterPro"/>
</dbReference>
<keyword evidence="9" id="KW-1185">Reference proteome</keyword>
<evidence type="ECO:0000259" key="7">
    <source>
        <dbReference type="Pfam" id="PF01612"/>
    </source>
</evidence>
<gene>
    <name evidence="8" type="ORF">SAMN05444392_102328</name>
</gene>
<dbReference type="Pfam" id="PF01612">
    <property type="entry name" value="DNA_pol_A_exo1"/>
    <property type="match status" value="1"/>
</dbReference>
<dbReference type="SUPFAM" id="SSF56672">
    <property type="entry name" value="DNA/RNA polymerases"/>
    <property type="match status" value="1"/>
</dbReference>
<evidence type="ECO:0000256" key="3">
    <source>
        <dbReference type="ARBA" id="ARBA00020311"/>
    </source>
</evidence>
<keyword evidence="8" id="KW-0378">Hydrolase</keyword>
<dbReference type="InterPro" id="IPR012337">
    <property type="entry name" value="RNaseH-like_sf"/>
</dbReference>
<name>A0A1M4VF82_9BACL</name>
<dbReference type="GO" id="GO:0003677">
    <property type="term" value="F:DNA binding"/>
    <property type="evidence" value="ECO:0007669"/>
    <property type="project" value="InterPro"/>
</dbReference>
<dbReference type="GO" id="GO:0003887">
    <property type="term" value="F:DNA-directed DNA polymerase activity"/>
    <property type="evidence" value="ECO:0007669"/>
    <property type="project" value="UniProtKB-EC"/>
</dbReference>
<dbReference type="InterPro" id="IPR002562">
    <property type="entry name" value="3'-5'_exonuclease_dom"/>
</dbReference>
<accession>A0A1M4VF82</accession>
<dbReference type="EMBL" id="FQVL01000002">
    <property type="protein sequence ID" value="SHE67510.1"/>
    <property type="molecule type" value="Genomic_DNA"/>
</dbReference>
<dbReference type="InterPro" id="IPR043502">
    <property type="entry name" value="DNA/RNA_pol_sf"/>
</dbReference>
<comment type="catalytic activity">
    <reaction evidence="5">
        <text>DNA(n) + a 2'-deoxyribonucleoside 5'-triphosphate = DNA(n+1) + diphosphate</text>
        <dbReference type="Rhea" id="RHEA:22508"/>
        <dbReference type="Rhea" id="RHEA-COMP:17339"/>
        <dbReference type="Rhea" id="RHEA-COMP:17340"/>
        <dbReference type="ChEBI" id="CHEBI:33019"/>
        <dbReference type="ChEBI" id="CHEBI:61560"/>
        <dbReference type="ChEBI" id="CHEBI:173112"/>
        <dbReference type="EC" id="2.7.7.7"/>
    </reaction>
</comment>
<proteinExistence type="inferred from homology"/>
<dbReference type="RefSeq" id="WP_245815534.1">
    <property type="nucleotide sequence ID" value="NZ_FQVL01000002.1"/>
</dbReference>
<organism evidence="8 9">
    <name type="scientific">Seinonella peptonophila</name>
    <dbReference type="NCBI Taxonomy" id="112248"/>
    <lineage>
        <taxon>Bacteria</taxon>
        <taxon>Bacillati</taxon>
        <taxon>Bacillota</taxon>
        <taxon>Bacilli</taxon>
        <taxon>Bacillales</taxon>
        <taxon>Thermoactinomycetaceae</taxon>
        <taxon>Seinonella</taxon>
    </lineage>
</organism>
<dbReference type="InterPro" id="IPR002298">
    <property type="entry name" value="DNA_polymerase_A"/>
</dbReference>
<dbReference type="AlphaFoldDB" id="A0A1M4VF82"/>
<evidence type="ECO:0000256" key="1">
    <source>
        <dbReference type="ARBA" id="ARBA00007705"/>
    </source>
</evidence>
<protein>
    <recommendedName>
        <fullName evidence="3">DNA polymerase I</fullName>
        <ecNumber evidence="2">2.7.7.7</ecNumber>
    </recommendedName>
</protein>
<keyword evidence="8" id="KW-0269">Exonuclease</keyword>
<dbReference type="GO" id="GO:0006302">
    <property type="term" value="P:double-strand break repair"/>
    <property type="evidence" value="ECO:0007669"/>
    <property type="project" value="TreeGrafter"/>
</dbReference>
<evidence type="ECO:0000256" key="2">
    <source>
        <dbReference type="ARBA" id="ARBA00012417"/>
    </source>
</evidence>
<evidence type="ECO:0000259" key="6">
    <source>
        <dbReference type="Pfam" id="PF00476"/>
    </source>
</evidence>
<dbReference type="PANTHER" id="PTHR10133:SF27">
    <property type="entry name" value="DNA POLYMERASE NU"/>
    <property type="match status" value="1"/>
</dbReference>
<dbReference type="InterPro" id="IPR036397">
    <property type="entry name" value="RNaseH_sf"/>
</dbReference>
<evidence type="ECO:0000256" key="4">
    <source>
        <dbReference type="ARBA" id="ARBA00022705"/>
    </source>
</evidence>
<comment type="similarity">
    <text evidence="1">Belongs to the DNA polymerase type-A family.</text>
</comment>
<dbReference type="Gene3D" id="1.20.1060.10">
    <property type="entry name" value="Taq DNA Polymerase, Chain T, domain 4"/>
    <property type="match status" value="1"/>
</dbReference>
<evidence type="ECO:0000256" key="5">
    <source>
        <dbReference type="ARBA" id="ARBA00049244"/>
    </source>
</evidence>
<dbReference type="Proteomes" id="UP000184476">
    <property type="component" value="Unassembled WGS sequence"/>
</dbReference>
<evidence type="ECO:0000313" key="8">
    <source>
        <dbReference type="EMBL" id="SHE67510.1"/>
    </source>
</evidence>
<dbReference type="SUPFAM" id="SSF53098">
    <property type="entry name" value="Ribonuclease H-like"/>
    <property type="match status" value="1"/>
</dbReference>
<evidence type="ECO:0000313" key="9">
    <source>
        <dbReference type="Proteomes" id="UP000184476"/>
    </source>
</evidence>
<reference evidence="8 9" key="1">
    <citation type="submission" date="2016-11" db="EMBL/GenBank/DDBJ databases">
        <authorList>
            <person name="Jaros S."/>
            <person name="Januszkiewicz K."/>
            <person name="Wedrychowicz H."/>
        </authorList>
    </citation>
    <scope>NUCLEOTIDE SEQUENCE [LARGE SCALE GENOMIC DNA]</scope>
    <source>
        <strain evidence="8 9">DSM 44666</strain>
    </source>
</reference>
<dbReference type="PANTHER" id="PTHR10133">
    <property type="entry name" value="DNA POLYMERASE I"/>
    <property type="match status" value="1"/>
</dbReference>
<keyword evidence="8" id="KW-0540">Nuclease</keyword>
<feature type="domain" description="3'-5' exonuclease" evidence="7">
    <location>
        <begin position="148"/>
        <end position="328"/>
    </location>
</feature>
<dbReference type="Pfam" id="PF00476">
    <property type="entry name" value="DNA_pol_A"/>
    <property type="match status" value="1"/>
</dbReference>
<sequence length="597" mass="69347">MNLNLQLTLSNPTHIDTKTARERIEAVSEAKKPLIDQLDEIANKKSLTKKEQELIPLVREQFEKGDLQRDKDGPLTKAEVMRIGKKLKHQQNLELRKQRIDELLRSKPDNFYVLTDDSELAQFIDDLDAECMLQRQEWAGRWDELGVTSLIAWDTETTGTDWFLDMTVGYSCWLPLQEIGFYLPFTHLSGIDEINGNQIPYKYQMQDESKQLTRSKFLTAIKPYMENPNEGKSWHFGATRFDLHMGLNDGIEIKGCVFDSLNAMHLLNENEESYGLKRLVQKYGKYFGIDHKIYTFEDLFSKCSPAPFNIEIVGIYAILDVLYGWKLTEWQIKMMIQTDNLWQCNTLIDSKLPETDVFLQRTGFNVDLEALNQLNIEFENQLKNAEKGLFDFYNINDSFVRKMSETINQKKIKDWQAKQKERINKWNERKNKIESSIKEVEVQGKTHLKKYSNLTSQLKKHLEKKPVLATVENYPNHISGFSLTNSNHKAYLIYDHLGIKDITPEFEIGKSRSTSKAVLEKYFEKESALKPLSEVSKYEKLITTYTRSIPNNIDVDGRLHSLFDATGTKTGRYASKSYSGRSIDVYKELKNEYGGYN</sequence>
<dbReference type="STRING" id="112248.SAMN05444392_102328"/>
<dbReference type="Gene3D" id="3.30.420.10">
    <property type="entry name" value="Ribonuclease H-like superfamily/Ribonuclease H"/>
    <property type="match status" value="1"/>
</dbReference>